<dbReference type="AlphaFoldDB" id="A0A4C1VWS9"/>
<keyword evidence="2" id="KW-1185">Reference proteome</keyword>
<comment type="caution">
    <text evidence="1">The sequence shown here is derived from an EMBL/GenBank/DDBJ whole genome shotgun (WGS) entry which is preliminary data.</text>
</comment>
<organism evidence="1 2">
    <name type="scientific">Eumeta variegata</name>
    <name type="common">Bagworm moth</name>
    <name type="synonym">Eumeta japonica</name>
    <dbReference type="NCBI Taxonomy" id="151549"/>
    <lineage>
        <taxon>Eukaryota</taxon>
        <taxon>Metazoa</taxon>
        <taxon>Ecdysozoa</taxon>
        <taxon>Arthropoda</taxon>
        <taxon>Hexapoda</taxon>
        <taxon>Insecta</taxon>
        <taxon>Pterygota</taxon>
        <taxon>Neoptera</taxon>
        <taxon>Endopterygota</taxon>
        <taxon>Lepidoptera</taxon>
        <taxon>Glossata</taxon>
        <taxon>Ditrysia</taxon>
        <taxon>Tineoidea</taxon>
        <taxon>Psychidae</taxon>
        <taxon>Oiketicinae</taxon>
        <taxon>Eumeta</taxon>
    </lineage>
</organism>
<reference evidence="1 2" key="1">
    <citation type="journal article" date="2019" name="Commun. Biol.">
        <title>The bagworm genome reveals a unique fibroin gene that provides high tensile strength.</title>
        <authorList>
            <person name="Kono N."/>
            <person name="Nakamura H."/>
            <person name="Ohtoshi R."/>
            <person name="Tomita M."/>
            <person name="Numata K."/>
            <person name="Arakawa K."/>
        </authorList>
    </citation>
    <scope>NUCLEOTIDE SEQUENCE [LARGE SCALE GENOMIC DNA]</scope>
</reference>
<sequence>MVSQMIAEDERLSSSDHQQDIVEWTALLQIQIVVELCCGQLGCSTKMGRSDLVRYCTLIEYRREVAVSIVVLRPVTESYGDPLSPLSSYLPFTCPCPPPLAHSLLRQITYSYLLCRVKTFFPTQPNTRICTKRSHLHIKSLYMYHSPRCTDVRYRAPQMVNLPLFAEYNWRGAPPGGAFCTRNVPD</sequence>
<protein>
    <submittedName>
        <fullName evidence="1">Uncharacterized protein</fullName>
    </submittedName>
</protein>
<name>A0A4C1VWS9_EUMVA</name>
<gene>
    <name evidence="1" type="ORF">EVAR_16393_1</name>
</gene>
<proteinExistence type="predicted"/>
<accession>A0A4C1VWS9</accession>
<evidence type="ECO:0000313" key="1">
    <source>
        <dbReference type="EMBL" id="GBP42297.1"/>
    </source>
</evidence>
<dbReference type="Proteomes" id="UP000299102">
    <property type="component" value="Unassembled WGS sequence"/>
</dbReference>
<dbReference type="EMBL" id="BGZK01000415">
    <property type="protein sequence ID" value="GBP42297.1"/>
    <property type="molecule type" value="Genomic_DNA"/>
</dbReference>
<evidence type="ECO:0000313" key="2">
    <source>
        <dbReference type="Proteomes" id="UP000299102"/>
    </source>
</evidence>